<evidence type="ECO:0000313" key="1">
    <source>
        <dbReference type="EMBL" id="NLR23715.1"/>
    </source>
</evidence>
<reference evidence="1" key="1">
    <citation type="submission" date="2019-10" db="EMBL/GenBank/DDBJ databases">
        <authorList>
            <person name="Paulsen S."/>
        </authorList>
    </citation>
    <scope>NUCLEOTIDE SEQUENCE</scope>
    <source>
        <strain evidence="1">LMG 19692</strain>
    </source>
</reference>
<dbReference type="GO" id="GO:0008146">
    <property type="term" value="F:sulfotransferase activity"/>
    <property type="evidence" value="ECO:0007669"/>
    <property type="project" value="InterPro"/>
</dbReference>
<accession>A0A8I2HDS2</accession>
<dbReference type="Pfam" id="PF03567">
    <property type="entry name" value="Sulfotransfer_2"/>
    <property type="match status" value="1"/>
</dbReference>
<name>A0A8I2HDS2_9GAMM</name>
<dbReference type="InterPro" id="IPR027417">
    <property type="entry name" value="P-loop_NTPase"/>
</dbReference>
<dbReference type="SUPFAM" id="SSF52540">
    <property type="entry name" value="P-loop containing nucleoside triphosphate hydrolases"/>
    <property type="match status" value="1"/>
</dbReference>
<organism evidence="1 3">
    <name type="scientific">Pseudoalteromonas maricaloris</name>
    <dbReference type="NCBI Taxonomy" id="184924"/>
    <lineage>
        <taxon>Bacteria</taxon>
        <taxon>Pseudomonadati</taxon>
        <taxon>Pseudomonadota</taxon>
        <taxon>Gammaproteobacteria</taxon>
        <taxon>Alteromonadales</taxon>
        <taxon>Pseudoalteromonadaceae</taxon>
        <taxon>Pseudoalteromonas</taxon>
    </lineage>
</organism>
<dbReference type="Proteomes" id="UP001304419">
    <property type="component" value="Chromosome 2"/>
</dbReference>
<dbReference type="EMBL" id="CP137579">
    <property type="protein sequence ID" value="WOX31195.1"/>
    <property type="molecule type" value="Genomic_DNA"/>
</dbReference>
<dbReference type="GO" id="GO:0016020">
    <property type="term" value="C:membrane"/>
    <property type="evidence" value="ECO:0007669"/>
    <property type="project" value="InterPro"/>
</dbReference>
<dbReference type="RefSeq" id="WP_130127335.1">
    <property type="nucleotide sequence ID" value="NZ_CBCSDF010000021.1"/>
</dbReference>
<evidence type="ECO:0000313" key="2">
    <source>
        <dbReference type="EMBL" id="WOX31195.1"/>
    </source>
</evidence>
<sequence length="197" mass="23338">MFYSKKYNFLFCHISRTGGTSLCSVLRKTAPDLRMIGSQHASLLEARAALPDEFESTFKFAFVRNPWERLVSWYSLLEKGKSLHSEVVSEKRHYDEKEKFELFVQEMVTEQHGGIGWSQWSQLSDHLGNSLVNEICRFENYQKDSKRILRKLGSKDYYLPYYNQASSRHYCHYYSDLALKLAEELFQDDIYQFGYKF</sequence>
<proteinExistence type="predicted"/>
<protein>
    <submittedName>
        <fullName evidence="2">Sulfotransferase family 2 domain-containing protein</fullName>
    </submittedName>
    <submittedName>
        <fullName evidence="1">Sulfotransferase family protein</fullName>
    </submittedName>
</protein>
<dbReference type="Proteomes" id="UP000646877">
    <property type="component" value="Unassembled WGS sequence"/>
</dbReference>
<gene>
    <name evidence="1" type="ORF">F9Y85_20805</name>
    <name evidence="2" type="ORF">R5H13_19840</name>
</gene>
<dbReference type="AlphaFoldDB" id="A0A8I2HDS2"/>
<reference evidence="2 4" key="2">
    <citation type="submission" date="2023-10" db="EMBL/GenBank/DDBJ databases">
        <title>To unveil natural product biosynthetic capacity in Pseudoalteromonas.</title>
        <authorList>
            <person name="Wang J."/>
        </authorList>
    </citation>
    <scope>NUCLEOTIDE SEQUENCE [LARGE SCALE GENOMIC DNA]</scope>
    <source>
        <strain evidence="2 4">DSM 15914</strain>
    </source>
</reference>
<keyword evidence="4" id="KW-1185">Reference proteome</keyword>
<evidence type="ECO:0000313" key="3">
    <source>
        <dbReference type="Proteomes" id="UP000646877"/>
    </source>
</evidence>
<keyword evidence="1" id="KW-0808">Transferase</keyword>
<evidence type="ECO:0000313" key="4">
    <source>
        <dbReference type="Proteomes" id="UP001304419"/>
    </source>
</evidence>
<dbReference type="InterPro" id="IPR005331">
    <property type="entry name" value="Sulfotransferase"/>
</dbReference>
<dbReference type="Gene3D" id="3.40.50.300">
    <property type="entry name" value="P-loop containing nucleotide triphosphate hydrolases"/>
    <property type="match status" value="1"/>
</dbReference>
<dbReference type="EMBL" id="WEIA01000018">
    <property type="protein sequence ID" value="NLR23715.1"/>
    <property type="molecule type" value="Genomic_DNA"/>
</dbReference>